<evidence type="ECO:0000313" key="3">
    <source>
        <dbReference type="Proteomes" id="UP000000268"/>
    </source>
</evidence>
<proteinExistence type="predicted"/>
<keyword evidence="3" id="KW-1185">Reference proteome</keyword>
<dbReference type="AlphaFoldDB" id="B0CCA7"/>
<keyword evidence="1" id="KW-1133">Transmembrane helix</keyword>
<dbReference type="EMBL" id="CP000828">
    <property type="protein sequence ID" value="ABW26792.1"/>
    <property type="molecule type" value="Genomic_DNA"/>
</dbReference>
<sequence length="46" mass="5101">MIVEFFSKKIDIYVNKVNKNIVAVLVLIVKNSSGLMFIGMASIILS</sequence>
<evidence type="ECO:0000313" key="2">
    <source>
        <dbReference type="EMBL" id="ABW26792.1"/>
    </source>
</evidence>
<gene>
    <name evidence="2" type="ordered locus">AM1_1771</name>
</gene>
<accession>B0CCA7</accession>
<evidence type="ECO:0000256" key="1">
    <source>
        <dbReference type="SAM" id="Phobius"/>
    </source>
</evidence>
<dbReference type="HOGENOM" id="CLU_3178817_0_0_3"/>
<dbReference type="Proteomes" id="UP000000268">
    <property type="component" value="Chromosome"/>
</dbReference>
<keyword evidence="1" id="KW-0812">Transmembrane</keyword>
<protein>
    <submittedName>
        <fullName evidence="2">Uncharacterized protein</fullName>
    </submittedName>
</protein>
<feature type="transmembrane region" description="Helical" evidence="1">
    <location>
        <begin position="21"/>
        <end position="45"/>
    </location>
</feature>
<reference evidence="2 3" key="1">
    <citation type="journal article" date="2008" name="Proc. Natl. Acad. Sci. U.S.A.">
        <title>Niche adaptation and genome expansion in the chlorophyll d-producing cyanobacterium Acaryochloris marina.</title>
        <authorList>
            <person name="Swingley W.D."/>
            <person name="Chen M."/>
            <person name="Cheung P.C."/>
            <person name="Conrad A.L."/>
            <person name="Dejesa L.C."/>
            <person name="Hao J."/>
            <person name="Honchak B.M."/>
            <person name="Karbach L.E."/>
            <person name="Kurdoglu A."/>
            <person name="Lahiri S."/>
            <person name="Mastrian S.D."/>
            <person name="Miyashita H."/>
            <person name="Page L."/>
            <person name="Ramakrishna P."/>
            <person name="Satoh S."/>
            <person name="Sattley W.M."/>
            <person name="Shimada Y."/>
            <person name="Taylor H.L."/>
            <person name="Tomo T."/>
            <person name="Tsuchiya T."/>
            <person name="Wang Z.T."/>
            <person name="Raymond J."/>
            <person name="Mimuro M."/>
            <person name="Blankenship R.E."/>
            <person name="Touchman J.W."/>
        </authorList>
    </citation>
    <scope>NUCLEOTIDE SEQUENCE [LARGE SCALE GENOMIC DNA]</scope>
    <source>
        <strain evidence="3">MBIC 11017</strain>
    </source>
</reference>
<dbReference type="STRING" id="329726.AM1_1771"/>
<keyword evidence="1" id="KW-0472">Membrane</keyword>
<name>B0CCA7_ACAM1</name>
<dbReference type="KEGG" id="amr:AM1_1771"/>
<organism evidence="2 3">
    <name type="scientific">Acaryochloris marina (strain MBIC 11017)</name>
    <dbReference type="NCBI Taxonomy" id="329726"/>
    <lineage>
        <taxon>Bacteria</taxon>
        <taxon>Bacillati</taxon>
        <taxon>Cyanobacteriota</taxon>
        <taxon>Cyanophyceae</taxon>
        <taxon>Acaryochloridales</taxon>
        <taxon>Acaryochloridaceae</taxon>
        <taxon>Acaryochloris</taxon>
    </lineage>
</organism>